<dbReference type="Proteomes" id="UP000655588">
    <property type="component" value="Unassembled WGS sequence"/>
</dbReference>
<name>A0A833W9I7_9HYME</name>
<reference evidence="1" key="1">
    <citation type="submission" date="2019-11" db="EMBL/GenBank/DDBJ databases">
        <title>The nuclear and mitochondrial genomes of Frieseomelitta varia - a highly eusocial stingless bee (Meliponini) with a permanently sterile worker caste.</title>
        <authorList>
            <person name="Freitas F.C.P."/>
            <person name="Lourenco A.P."/>
            <person name="Nunes F.M.F."/>
            <person name="Paschoal A.R."/>
            <person name="Abreu F.C.P."/>
            <person name="Barbin F.O."/>
            <person name="Bataglia L."/>
            <person name="Cardoso-Junior C.A.M."/>
            <person name="Cervoni M.S."/>
            <person name="Silva S.R."/>
            <person name="Dalarmi F."/>
            <person name="Del Lama M.A."/>
            <person name="Depintor T.S."/>
            <person name="Ferreira K.M."/>
            <person name="Goria P.S."/>
            <person name="Jaskot M.C."/>
            <person name="Lago D.C."/>
            <person name="Luna-Lucena D."/>
            <person name="Moda L.M."/>
            <person name="Nascimento L."/>
            <person name="Pedrino M."/>
            <person name="Rabico F.O."/>
            <person name="Sanches F.C."/>
            <person name="Santos D.E."/>
            <person name="Santos C.G."/>
            <person name="Vieira J."/>
            <person name="Lopes T.F."/>
            <person name="Barchuk A.R."/>
            <person name="Hartfelder K."/>
            <person name="Simoes Z.L.P."/>
            <person name="Bitondi M.M.G."/>
            <person name="Pinheiro D.G."/>
        </authorList>
    </citation>
    <scope>NUCLEOTIDE SEQUENCE</scope>
    <source>
        <strain evidence="1">USP_RPSP 00005682</strain>
        <tissue evidence="1">Whole individual</tissue>
    </source>
</reference>
<keyword evidence="2" id="KW-1185">Reference proteome</keyword>
<comment type="caution">
    <text evidence="1">The sequence shown here is derived from an EMBL/GenBank/DDBJ whole genome shotgun (WGS) entry which is preliminary data.</text>
</comment>
<sequence length="195" mass="22787">MIKLTQNVRGSEFGQDKRLRRPTVQIETQDEGVDRIQVHTGRGRRERGKQCERVNFWCTVAVRRRGWDDRMRQHFQSGRNFGWMLAEERRRLHLQARVPCVADISYDLHDHSLRVDGQEPHGRVLRGSSEDHQLRGTARSSLSKIVLKLQKSRRCTPLASNIHGMENDIDDVEESVRATERFSRSLLYENELNSV</sequence>
<evidence type="ECO:0000313" key="2">
    <source>
        <dbReference type="Proteomes" id="UP000655588"/>
    </source>
</evidence>
<accession>A0A833W9I7</accession>
<dbReference type="EMBL" id="WNWW01000416">
    <property type="protein sequence ID" value="KAF3425143.1"/>
    <property type="molecule type" value="Genomic_DNA"/>
</dbReference>
<evidence type="ECO:0000313" key="1">
    <source>
        <dbReference type="EMBL" id="KAF3425143.1"/>
    </source>
</evidence>
<dbReference type="AlphaFoldDB" id="A0A833W9I7"/>
<organism evidence="1 2">
    <name type="scientific">Frieseomelitta varia</name>
    <dbReference type="NCBI Taxonomy" id="561572"/>
    <lineage>
        <taxon>Eukaryota</taxon>
        <taxon>Metazoa</taxon>
        <taxon>Ecdysozoa</taxon>
        <taxon>Arthropoda</taxon>
        <taxon>Hexapoda</taxon>
        <taxon>Insecta</taxon>
        <taxon>Pterygota</taxon>
        <taxon>Neoptera</taxon>
        <taxon>Endopterygota</taxon>
        <taxon>Hymenoptera</taxon>
        <taxon>Apocrita</taxon>
        <taxon>Aculeata</taxon>
        <taxon>Apoidea</taxon>
        <taxon>Anthophila</taxon>
        <taxon>Apidae</taxon>
        <taxon>Frieseomelitta</taxon>
    </lineage>
</organism>
<proteinExistence type="predicted"/>
<gene>
    <name evidence="1" type="ORF">E2986_11801</name>
</gene>
<protein>
    <submittedName>
        <fullName evidence="1">Uncharacterized protein</fullName>
    </submittedName>
</protein>